<organism evidence="2 3">
    <name type="scientific">Candidatus Muproteobacteria bacterium RBG_19FT_COMBO_61_10</name>
    <dbReference type="NCBI Taxonomy" id="1817761"/>
    <lineage>
        <taxon>Bacteria</taxon>
        <taxon>Pseudomonadati</taxon>
        <taxon>Pseudomonadota</taxon>
        <taxon>Candidatus Muproteobacteria</taxon>
    </lineage>
</organism>
<dbReference type="InterPro" id="IPR036736">
    <property type="entry name" value="ACP-like_sf"/>
</dbReference>
<dbReference type="Proteomes" id="UP000177950">
    <property type="component" value="Unassembled WGS sequence"/>
</dbReference>
<accession>A0A1F6UIL6</accession>
<gene>
    <name evidence="2" type="ORF">A2V58_06495</name>
</gene>
<name>A0A1F6UIL6_9PROT</name>
<comment type="caution">
    <text evidence="2">The sequence shown here is derived from an EMBL/GenBank/DDBJ whole genome shotgun (WGS) entry which is preliminary data.</text>
</comment>
<dbReference type="AlphaFoldDB" id="A0A1F6UIL6"/>
<reference evidence="2 3" key="1">
    <citation type="journal article" date="2016" name="Nat. Commun.">
        <title>Thousands of microbial genomes shed light on interconnected biogeochemical processes in an aquifer system.</title>
        <authorList>
            <person name="Anantharaman K."/>
            <person name="Brown C.T."/>
            <person name="Hug L.A."/>
            <person name="Sharon I."/>
            <person name="Castelle C.J."/>
            <person name="Probst A.J."/>
            <person name="Thomas B.C."/>
            <person name="Singh A."/>
            <person name="Wilkins M.J."/>
            <person name="Karaoz U."/>
            <person name="Brodie E.L."/>
            <person name="Williams K.H."/>
            <person name="Hubbard S.S."/>
            <person name="Banfield J.F."/>
        </authorList>
    </citation>
    <scope>NUCLEOTIDE SEQUENCE [LARGE SCALE GENOMIC DNA]</scope>
</reference>
<dbReference type="InterPro" id="IPR009081">
    <property type="entry name" value="PP-bd_ACP"/>
</dbReference>
<dbReference type="SUPFAM" id="SSF47336">
    <property type="entry name" value="ACP-like"/>
    <property type="match status" value="1"/>
</dbReference>
<evidence type="ECO:0000313" key="3">
    <source>
        <dbReference type="Proteomes" id="UP000177950"/>
    </source>
</evidence>
<dbReference type="Pfam" id="PF00550">
    <property type="entry name" value="PP-binding"/>
    <property type="match status" value="1"/>
</dbReference>
<feature type="domain" description="Carrier" evidence="1">
    <location>
        <begin position="1"/>
        <end position="78"/>
    </location>
</feature>
<evidence type="ECO:0000259" key="1">
    <source>
        <dbReference type="PROSITE" id="PS50075"/>
    </source>
</evidence>
<dbReference type="Gene3D" id="1.10.1200.10">
    <property type="entry name" value="ACP-like"/>
    <property type="match status" value="1"/>
</dbReference>
<proteinExistence type="predicted"/>
<protein>
    <recommendedName>
        <fullName evidence="1">Carrier domain-containing protein</fullName>
    </recommendedName>
</protein>
<dbReference type="PROSITE" id="PS50075">
    <property type="entry name" value="CARRIER"/>
    <property type="match status" value="1"/>
</dbReference>
<evidence type="ECO:0000313" key="2">
    <source>
        <dbReference type="EMBL" id="OGI57240.1"/>
    </source>
</evidence>
<dbReference type="EMBL" id="MFSV01000144">
    <property type="protein sequence ID" value="OGI57240.1"/>
    <property type="molecule type" value="Genomic_DNA"/>
</dbReference>
<sequence>MTKTKIDVTVIEIIAREAKRPAGEITLNTRLDDLGIDSLKAIVILSELEDILGIEIPNEILGSINTVGDIVVRIDELQTKLQ</sequence>